<dbReference type="SUPFAM" id="SSF102405">
    <property type="entry name" value="MCP/YpsA-like"/>
    <property type="match status" value="1"/>
</dbReference>
<evidence type="ECO:0000313" key="2">
    <source>
        <dbReference type="Proteomes" id="UP000768567"/>
    </source>
</evidence>
<dbReference type="InterPro" id="IPR010697">
    <property type="entry name" value="YspA"/>
</dbReference>
<dbReference type="PANTHER" id="PTHR38440:SF1">
    <property type="entry name" value="UPF0398 PROTEIN SPR0331"/>
    <property type="match status" value="1"/>
</dbReference>
<sequence>MREKTVCFTGHRIIEPEKRASLFAQLIDEIKSLLEAGYRYFGAGGALGFDTLAAQAVLKLREEYPQIRLILVLPCKEQTRGWPAADVDIYNEILHQADKVVYTAEHYYRGCMFKRNRHLVDNSSVCICYLTSDHGGTAYTVRYAQSQQLKIVNLADTI</sequence>
<name>A0ABR9R5J4_9FIRM</name>
<accession>A0ABR9R5J4</accession>
<organism evidence="1 2">
    <name type="scientific">Gemmiger gallinarum</name>
    <dbReference type="NCBI Taxonomy" id="2779354"/>
    <lineage>
        <taxon>Bacteria</taxon>
        <taxon>Bacillati</taxon>
        <taxon>Bacillota</taxon>
        <taxon>Clostridia</taxon>
        <taxon>Eubacteriales</taxon>
        <taxon>Gemmiger</taxon>
    </lineage>
</organism>
<gene>
    <name evidence="1" type="ORF">INF35_11495</name>
</gene>
<dbReference type="Proteomes" id="UP000768567">
    <property type="component" value="Unassembled WGS sequence"/>
</dbReference>
<reference evidence="1 2" key="1">
    <citation type="submission" date="2020-10" db="EMBL/GenBank/DDBJ databases">
        <title>ChiBAC.</title>
        <authorList>
            <person name="Zenner C."/>
            <person name="Hitch T.C.A."/>
            <person name="Clavel T."/>
        </authorList>
    </citation>
    <scope>NUCLEOTIDE SEQUENCE [LARGE SCALE GENOMIC DNA]</scope>
    <source>
        <strain evidence="1 2">DSM 109015</strain>
    </source>
</reference>
<dbReference type="Gene3D" id="3.40.50.450">
    <property type="match status" value="1"/>
</dbReference>
<keyword evidence="2" id="KW-1185">Reference proteome</keyword>
<evidence type="ECO:0000313" key="1">
    <source>
        <dbReference type="EMBL" id="MBE5038411.1"/>
    </source>
</evidence>
<protein>
    <submittedName>
        <fullName evidence="1">DUF1273 family protein</fullName>
    </submittedName>
</protein>
<dbReference type="PANTHER" id="PTHR38440">
    <property type="entry name" value="UPF0398 PROTEIN YPSA"/>
    <property type="match status" value="1"/>
</dbReference>
<dbReference type="EMBL" id="JADCKC010000003">
    <property type="protein sequence ID" value="MBE5038411.1"/>
    <property type="molecule type" value="Genomic_DNA"/>
</dbReference>
<dbReference type="RefSeq" id="WP_040918721.1">
    <property type="nucleotide sequence ID" value="NZ_JADCKC010000003.1"/>
</dbReference>
<comment type="caution">
    <text evidence="1">The sequence shown here is derived from an EMBL/GenBank/DDBJ whole genome shotgun (WGS) entry which is preliminary data.</text>
</comment>
<proteinExistence type="predicted"/>
<dbReference type="Pfam" id="PF06908">
    <property type="entry name" value="YpsA"/>
    <property type="match status" value="1"/>
</dbReference>